<dbReference type="FunFam" id="1.10.8.60:FF:000013">
    <property type="entry name" value="DNA polymerase III subunit gamma/tau"/>
    <property type="match status" value="1"/>
</dbReference>
<evidence type="ECO:0000256" key="9">
    <source>
        <dbReference type="ARBA" id="ARBA00022840"/>
    </source>
</evidence>
<dbReference type="Gene3D" id="1.20.272.10">
    <property type="match status" value="1"/>
</dbReference>
<keyword evidence="15" id="KW-1185">Reference proteome</keyword>
<organism evidence="14 15">
    <name type="scientific">Kroppenstedtia eburnea</name>
    <dbReference type="NCBI Taxonomy" id="714067"/>
    <lineage>
        <taxon>Bacteria</taxon>
        <taxon>Bacillati</taxon>
        <taxon>Bacillota</taxon>
        <taxon>Bacilli</taxon>
        <taxon>Bacillales</taxon>
        <taxon>Thermoactinomycetaceae</taxon>
        <taxon>Kroppenstedtia</taxon>
    </lineage>
</organism>
<dbReference type="OrthoDB" id="9810148at2"/>
<comment type="similarity">
    <text evidence="1">Belongs to the DnaX/STICHEL family.</text>
</comment>
<dbReference type="EMBL" id="FTOD01000002">
    <property type="protein sequence ID" value="SIS47837.1"/>
    <property type="molecule type" value="Genomic_DNA"/>
</dbReference>
<dbReference type="NCBIfam" id="NF004046">
    <property type="entry name" value="PRK05563.1"/>
    <property type="match status" value="1"/>
</dbReference>
<dbReference type="NCBIfam" id="TIGR02397">
    <property type="entry name" value="dnaX_nterm"/>
    <property type="match status" value="1"/>
</dbReference>
<evidence type="ECO:0000256" key="11">
    <source>
        <dbReference type="ARBA" id="ARBA00049244"/>
    </source>
</evidence>
<keyword evidence="3" id="KW-0808">Transferase</keyword>
<evidence type="ECO:0000256" key="3">
    <source>
        <dbReference type="ARBA" id="ARBA00022679"/>
    </source>
</evidence>
<dbReference type="InterPro" id="IPR038454">
    <property type="entry name" value="DnaA_N_sf"/>
</dbReference>
<dbReference type="Pfam" id="PF20964">
    <property type="entry name" value="DnaX_C"/>
    <property type="match status" value="1"/>
</dbReference>
<evidence type="ECO:0000259" key="13">
    <source>
        <dbReference type="SMART" id="SM00382"/>
    </source>
</evidence>
<dbReference type="InterPro" id="IPR001270">
    <property type="entry name" value="ClpA/B"/>
</dbReference>
<evidence type="ECO:0000256" key="7">
    <source>
        <dbReference type="ARBA" id="ARBA00022741"/>
    </source>
</evidence>
<feature type="region of interest" description="Disordered" evidence="12">
    <location>
        <begin position="528"/>
        <end position="562"/>
    </location>
</feature>
<dbReference type="InterPro" id="IPR008921">
    <property type="entry name" value="DNA_pol3_clamp-load_cplx_C"/>
</dbReference>
<evidence type="ECO:0000313" key="14">
    <source>
        <dbReference type="EMBL" id="SIS47837.1"/>
    </source>
</evidence>
<evidence type="ECO:0000256" key="6">
    <source>
        <dbReference type="ARBA" id="ARBA00022723"/>
    </source>
</evidence>
<evidence type="ECO:0000256" key="8">
    <source>
        <dbReference type="ARBA" id="ARBA00022833"/>
    </source>
</evidence>
<dbReference type="RefSeq" id="WP_076523527.1">
    <property type="nucleotide sequence ID" value="NZ_CP048103.1"/>
</dbReference>
<dbReference type="GO" id="GO:0003887">
    <property type="term" value="F:DNA-directed DNA polymerase activity"/>
    <property type="evidence" value="ECO:0007669"/>
    <property type="project" value="UniProtKB-KW"/>
</dbReference>
<dbReference type="InterPro" id="IPR045085">
    <property type="entry name" value="HLD_clamp_pol_III_gamma_tau"/>
</dbReference>
<keyword evidence="9" id="KW-0067">ATP-binding</keyword>
<keyword evidence="10" id="KW-0239">DNA-directed DNA polymerase</keyword>
<dbReference type="GO" id="GO:0046872">
    <property type="term" value="F:metal ion binding"/>
    <property type="evidence" value="ECO:0007669"/>
    <property type="project" value="UniProtKB-KW"/>
</dbReference>
<evidence type="ECO:0000256" key="1">
    <source>
        <dbReference type="ARBA" id="ARBA00006360"/>
    </source>
</evidence>
<keyword evidence="4" id="KW-0548">Nucleotidyltransferase</keyword>
<dbReference type="SUPFAM" id="SSF48019">
    <property type="entry name" value="post-AAA+ oligomerization domain-like"/>
    <property type="match status" value="1"/>
</dbReference>
<dbReference type="Gene3D" id="3.30.300.180">
    <property type="match status" value="1"/>
</dbReference>
<dbReference type="PANTHER" id="PTHR11669">
    <property type="entry name" value="REPLICATION FACTOR C / DNA POLYMERASE III GAMMA-TAU SUBUNIT"/>
    <property type="match status" value="1"/>
</dbReference>
<dbReference type="InterPro" id="IPR027417">
    <property type="entry name" value="P-loop_NTPase"/>
</dbReference>
<gene>
    <name evidence="14" type="ORF">SAMN05421790_1025</name>
</gene>
<dbReference type="GO" id="GO:0005524">
    <property type="term" value="F:ATP binding"/>
    <property type="evidence" value="ECO:0007669"/>
    <property type="project" value="UniProtKB-KW"/>
</dbReference>
<dbReference type="EC" id="2.7.7.7" evidence="2"/>
<dbReference type="SUPFAM" id="SSF52540">
    <property type="entry name" value="P-loop containing nucleoside triphosphate hydrolases"/>
    <property type="match status" value="1"/>
</dbReference>
<keyword evidence="6" id="KW-0479">Metal-binding</keyword>
<evidence type="ECO:0000313" key="15">
    <source>
        <dbReference type="Proteomes" id="UP000186795"/>
    </source>
</evidence>
<evidence type="ECO:0000256" key="12">
    <source>
        <dbReference type="SAM" id="MobiDB-lite"/>
    </source>
</evidence>
<dbReference type="GO" id="GO:0009360">
    <property type="term" value="C:DNA polymerase III complex"/>
    <property type="evidence" value="ECO:0007669"/>
    <property type="project" value="InterPro"/>
</dbReference>
<dbReference type="Gene3D" id="1.10.8.60">
    <property type="match status" value="1"/>
</dbReference>
<dbReference type="GO" id="GO:0006261">
    <property type="term" value="P:DNA-templated DNA replication"/>
    <property type="evidence" value="ECO:0007669"/>
    <property type="project" value="TreeGrafter"/>
</dbReference>
<dbReference type="Pfam" id="PF12169">
    <property type="entry name" value="DNA_pol3_gamma3"/>
    <property type="match status" value="1"/>
</dbReference>
<dbReference type="InterPro" id="IPR003593">
    <property type="entry name" value="AAA+_ATPase"/>
</dbReference>
<evidence type="ECO:0000256" key="2">
    <source>
        <dbReference type="ARBA" id="ARBA00012417"/>
    </source>
</evidence>
<dbReference type="AlphaFoldDB" id="A0A1N7JES6"/>
<dbReference type="CDD" id="cd18137">
    <property type="entry name" value="HLD_clamp_pol_III_gamma_tau"/>
    <property type="match status" value="1"/>
</dbReference>
<reference evidence="15" key="1">
    <citation type="submission" date="2017-01" db="EMBL/GenBank/DDBJ databases">
        <authorList>
            <person name="Varghese N."/>
            <person name="Submissions S."/>
        </authorList>
    </citation>
    <scope>NUCLEOTIDE SEQUENCE [LARGE SCALE GENOMIC DNA]</scope>
    <source>
        <strain evidence="15">DSM 45196</strain>
    </source>
</reference>
<comment type="catalytic activity">
    <reaction evidence="11">
        <text>DNA(n) + a 2'-deoxyribonucleoside 5'-triphosphate = DNA(n+1) + diphosphate</text>
        <dbReference type="Rhea" id="RHEA:22508"/>
        <dbReference type="Rhea" id="RHEA-COMP:17339"/>
        <dbReference type="Rhea" id="RHEA-COMP:17340"/>
        <dbReference type="ChEBI" id="CHEBI:33019"/>
        <dbReference type="ChEBI" id="CHEBI:61560"/>
        <dbReference type="ChEBI" id="CHEBI:173112"/>
        <dbReference type="EC" id="2.7.7.7"/>
    </reaction>
</comment>
<dbReference type="Pfam" id="PF22608">
    <property type="entry name" value="DNAX_ATPase_lid"/>
    <property type="match status" value="1"/>
</dbReference>
<feature type="domain" description="AAA+ ATPase" evidence="13">
    <location>
        <begin position="37"/>
        <end position="185"/>
    </location>
</feature>
<dbReference type="Gene3D" id="3.40.50.300">
    <property type="entry name" value="P-loop containing nucleotide triphosphate hydrolases"/>
    <property type="match status" value="1"/>
</dbReference>
<dbReference type="InterPro" id="IPR048448">
    <property type="entry name" value="DnaX-like_C"/>
</dbReference>
<dbReference type="Pfam" id="PF13177">
    <property type="entry name" value="DNA_pol3_delta2"/>
    <property type="match status" value="1"/>
</dbReference>
<accession>A0A1N7JES6</accession>
<dbReference type="FunFam" id="3.40.50.300:FF:000014">
    <property type="entry name" value="DNA polymerase III subunit gamma/tau"/>
    <property type="match status" value="1"/>
</dbReference>
<name>A0A1N7JES6_9BACL</name>
<dbReference type="PANTHER" id="PTHR11669:SF0">
    <property type="entry name" value="PROTEIN STICHEL-LIKE 2"/>
    <property type="match status" value="1"/>
</dbReference>
<dbReference type="PRINTS" id="PR00300">
    <property type="entry name" value="CLPPROTEASEA"/>
</dbReference>
<protein>
    <recommendedName>
        <fullName evidence="2">DNA-directed DNA polymerase</fullName>
        <ecNumber evidence="2">2.7.7.7</ecNumber>
    </recommendedName>
</protein>
<sequence>MSYRALYRVWRPQKFEDLIGQEHVTTTLKNALAEGHFSHAYLFSGPRGTGKTSAAKIMAKAVNCLQGPAPEPCNECDACRKITDGSLMDVVEIDAASNRGVDEIRDLRDKVKYAPSEVRCKVYIVDEVHMLTAEAFNALLKTLEEPPGHAIFILATTEPHKLPSTIISRCQRFSFRRHTLGNTLGHLRKICDSQGIQAEDSALAVIAQAADGGMRDALSLLDQVLAFSDDRVDEAAVLSVTGSVSRATLGDLMEACLGRDAGTALEKVEELLADGLEPERLIHDLVQLSRDLLLLAAAPELKEVQERLAGEERWNRLIKRESIDGLEGVLETLIQTQQQMKWAPHPRVLLEMALVRICHHSGPPSPQERGDADLIAGLQEQLKQLKQKVEELSGLAASPPVAEPAPPPSVRREPAAGGGERTGRKNLGPARLAPLLKEASTEALQKLQRAWPEVLARVKERKITVHAWLIDGEPVAATEDTLLMAFKNNIHRETTEKDSNKKLIEQVMKEVLGSTIRLMTVMREDWEKERSAAGVPSVTGRESGEKEVPPQEGSESDDPVERAVEMFGKDMVEITD</sequence>
<evidence type="ECO:0000256" key="4">
    <source>
        <dbReference type="ARBA" id="ARBA00022695"/>
    </source>
</evidence>
<feature type="region of interest" description="Disordered" evidence="12">
    <location>
        <begin position="395"/>
        <end position="428"/>
    </location>
</feature>
<evidence type="ECO:0000256" key="5">
    <source>
        <dbReference type="ARBA" id="ARBA00022705"/>
    </source>
</evidence>
<keyword evidence="7" id="KW-0547">Nucleotide-binding</keyword>
<evidence type="ECO:0000256" key="10">
    <source>
        <dbReference type="ARBA" id="ARBA00022932"/>
    </source>
</evidence>
<dbReference type="InterPro" id="IPR012763">
    <property type="entry name" value="DNA_pol_III_sug/sutau_N"/>
</dbReference>
<dbReference type="Proteomes" id="UP000186795">
    <property type="component" value="Unassembled WGS sequence"/>
</dbReference>
<dbReference type="InterPro" id="IPR050238">
    <property type="entry name" value="DNA_Rep/Repair_Clamp_Loader"/>
</dbReference>
<keyword evidence="8" id="KW-0862">Zinc</keyword>
<proteinExistence type="inferred from homology"/>
<dbReference type="InterPro" id="IPR022754">
    <property type="entry name" value="DNA_pol_III_gamma-3"/>
</dbReference>
<dbReference type="GO" id="GO:0003677">
    <property type="term" value="F:DNA binding"/>
    <property type="evidence" value="ECO:0007669"/>
    <property type="project" value="InterPro"/>
</dbReference>
<dbReference type="SMART" id="SM00382">
    <property type="entry name" value="AAA"/>
    <property type="match status" value="1"/>
</dbReference>
<dbReference type="CDD" id="cd00009">
    <property type="entry name" value="AAA"/>
    <property type="match status" value="1"/>
</dbReference>
<keyword evidence="5" id="KW-0235">DNA replication</keyword>